<dbReference type="SUPFAM" id="SSF54862">
    <property type="entry name" value="4Fe-4S ferredoxins"/>
    <property type="match status" value="2"/>
</dbReference>
<protein>
    <submittedName>
        <fullName evidence="6">4Fe-4S dicluster domain-containing protein</fullName>
    </submittedName>
</protein>
<comment type="caution">
    <text evidence="6">The sequence shown here is derived from an EMBL/GenBank/DDBJ whole genome shotgun (WGS) entry which is preliminary data.</text>
</comment>
<keyword evidence="3" id="KW-0408">Iron</keyword>
<evidence type="ECO:0000259" key="5">
    <source>
        <dbReference type="PROSITE" id="PS51379"/>
    </source>
</evidence>
<dbReference type="InterPro" id="IPR017896">
    <property type="entry name" value="4Fe4S_Fe-S-bd"/>
</dbReference>
<dbReference type="Pfam" id="PF13237">
    <property type="entry name" value="Fer4_10"/>
    <property type="match status" value="1"/>
</dbReference>
<dbReference type="Proteomes" id="UP000287336">
    <property type="component" value="Unassembled WGS sequence"/>
</dbReference>
<evidence type="ECO:0000313" key="6">
    <source>
        <dbReference type="EMBL" id="RUR33929.1"/>
    </source>
</evidence>
<evidence type="ECO:0000256" key="2">
    <source>
        <dbReference type="ARBA" id="ARBA00022723"/>
    </source>
</evidence>
<keyword evidence="1" id="KW-0004">4Fe-4S</keyword>
<evidence type="ECO:0000313" key="7">
    <source>
        <dbReference type="Proteomes" id="UP000287336"/>
    </source>
</evidence>
<evidence type="ECO:0000256" key="3">
    <source>
        <dbReference type="ARBA" id="ARBA00023004"/>
    </source>
</evidence>
<keyword evidence="2" id="KW-0479">Metal-binding</keyword>
<dbReference type="PROSITE" id="PS51379">
    <property type="entry name" value="4FE4S_FER_2"/>
    <property type="match status" value="3"/>
</dbReference>
<proteinExistence type="predicted"/>
<dbReference type="Pfam" id="PF12838">
    <property type="entry name" value="Fer4_7"/>
    <property type="match status" value="1"/>
</dbReference>
<evidence type="ECO:0000256" key="4">
    <source>
        <dbReference type="ARBA" id="ARBA00023014"/>
    </source>
</evidence>
<gene>
    <name evidence="6" type="ORF">ELY33_01445</name>
</gene>
<dbReference type="PANTHER" id="PTHR24960">
    <property type="entry name" value="PHOTOSYSTEM I IRON-SULFUR CENTER-RELATED"/>
    <property type="match status" value="1"/>
</dbReference>
<dbReference type="InterPro" id="IPR017900">
    <property type="entry name" value="4Fe4S_Fe_S_CS"/>
</dbReference>
<dbReference type="InterPro" id="IPR050157">
    <property type="entry name" value="PSI_iron-sulfur_center"/>
</dbReference>
<feature type="domain" description="4Fe-4S ferredoxin-type" evidence="5">
    <location>
        <begin position="239"/>
        <end position="267"/>
    </location>
</feature>
<feature type="domain" description="4Fe-4S ferredoxin-type" evidence="5">
    <location>
        <begin position="268"/>
        <end position="297"/>
    </location>
</feature>
<accession>A0A433KW59</accession>
<dbReference type="AlphaFoldDB" id="A0A433KW59"/>
<sequence length="354" mass="38266">MKHSEMSLFKQFTRIGPGVAVLGWLPSRCLKTPPHPLECDKCTNACPVSAIVFQDIENSGELTLTISDNCHGCSQCVPACPTEAIFSAETTALISKQKAHQTLDLTCHRAVNQDNSGHHIHCLRSLGEDVLAELGANALPEIVTLYIPDNCRGCDAAPIEPNDDWLENANAICHLTNVAAQSPYQPPRSAISRRDLLLGRPTASLPNIPFDDAAPKARRLQRQANAAQTLGPHASPSYLNVLLDTDACVAHGVCSKVCPTQALTEDDGALVFNPPECISCGHCVSACPEKALTASSSVNGNIVTLRQSEHPTCRSCGHLFQQRNTSNNENTMLTCPACQREAMLMQESFHDLFH</sequence>
<dbReference type="PROSITE" id="PS00198">
    <property type="entry name" value="4FE4S_FER_1"/>
    <property type="match status" value="2"/>
</dbReference>
<keyword evidence="4" id="KW-0411">Iron-sulfur</keyword>
<dbReference type="GO" id="GO:0051539">
    <property type="term" value="F:4 iron, 4 sulfur cluster binding"/>
    <property type="evidence" value="ECO:0007669"/>
    <property type="project" value="UniProtKB-KW"/>
</dbReference>
<reference evidence="6 7" key="1">
    <citation type="submission" date="2018-12" db="EMBL/GenBank/DDBJ databases">
        <title>three novel Halomonas strain isolated from plants.</title>
        <authorList>
            <person name="Sun C."/>
        </authorList>
    </citation>
    <scope>NUCLEOTIDE SEQUENCE [LARGE SCALE GENOMIC DNA]</scope>
    <source>
        <strain evidence="6 7">DSM 19434</strain>
    </source>
</reference>
<name>A0A433KW59_9GAMM</name>
<dbReference type="GO" id="GO:0046872">
    <property type="term" value="F:metal ion binding"/>
    <property type="evidence" value="ECO:0007669"/>
    <property type="project" value="UniProtKB-KW"/>
</dbReference>
<organism evidence="6 7">
    <name type="scientific">Vreelandella andesensis</name>
    <dbReference type="NCBI Taxonomy" id="447567"/>
    <lineage>
        <taxon>Bacteria</taxon>
        <taxon>Pseudomonadati</taxon>
        <taxon>Pseudomonadota</taxon>
        <taxon>Gammaproteobacteria</taxon>
        <taxon>Oceanospirillales</taxon>
        <taxon>Halomonadaceae</taxon>
        <taxon>Vreelandella</taxon>
    </lineage>
</organism>
<dbReference type="Gene3D" id="3.30.70.20">
    <property type="match status" value="2"/>
</dbReference>
<evidence type="ECO:0000256" key="1">
    <source>
        <dbReference type="ARBA" id="ARBA00022485"/>
    </source>
</evidence>
<dbReference type="OrthoDB" id="6117400at2"/>
<feature type="domain" description="4Fe-4S ferredoxin-type" evidence="5">
    <location>
        <begin position="60"/>
        <end position="90"/>
    </location>
</feature>
<dbReference type="EMBL" id="RZHG01000003">
    <property type="protein sequence ID" value="RUR33929.1"/>
    <property type="molecule type" value="Genomic_DNA"/>
</dbReference>
<keyword evidence="7" id="KW-1185">Reference proteome</keyword>
<dbReference type="RefSeq" id="WP_126942868.1">
    <property type="nucleotide sequence ID" value="NZ_RZHG01000003.1"/>
</dbReference>
<dbReference type="PANTHER" id="PTHR24960:SF79">
    <property type="entry name" value="PHOTOSYSTEM I IRON-SULFUR CENTER"/>
    <property type="match status" value="1"/>
</dbReference>